<dbReference type="STRING" id="29172.A0A0D8Y6I7"/>
<evidence type="ECO:0000256" key="4">
    <source>
        <dbReference type="ARBA" id="ARBA00022989"/>
    </source>
</evidence>
<dbReference type="PRINTS" id="PR01333">
    <property type="entry name" value="2POREKCHANEL"/>
</dbReference>
<dbReference type="Pfam" id="PF07885">
    <property type="entry name" value="Ion_trans_2"/>
    <property type="match status" value="2"/>
</dbReference>
<feature type="transmembrane region" description="Helical" evidence="9">
    <location>
        <begin position="88"/>
        <end position="116"/>
    </location>
</feature>
<evidence type="ECO:0000256" key="2">
    <source>
        <dbReference type="ARBA" id="ARBA00022448"/>
    </source>
</evidence>
<comment type="subcellular location">
    <subcellularLocation>
        <location evidence="1">Membrane</location>
        <topology evidence="1">Multi-pass membrane protein</topology>
    </subcellularLocation>
</comment>
<dbReference type="AlphaFoldDB" id="A0A0D8Y6I7"/>
<keyword evidence="3 8" id="KW-0812">Transmembrane</keyword>
<evidence type="ECO:0000256" key="6">
    <source>
        <dbReference type="ARBA" id="ARBA00023136"/>
    </source>
</evidence>
<dbReference type="PANTHER" id="PTHR11003:SF334">
    <property type="entry name" value="FI03418P"/>
    <property type="match status" value="1"/>
</dbReference>
<dbReference type="GO" id="GO:0030322">
    <property type="term" value="P:stabilization of membrane potential"/>
    <property type="evidence" value="ECO:0007669"/>
    <property type="project" value="TreeGrafter"/>
</dbReference>
<feature type="transmembrane region" description="Helical" evidence="9">
    <location>
        <begin position="195"/>
        <end position="219"/>
    </location>
</feature>
<feature type="domain" description="Potassium channel" evidence="10">
    <location>
        <begin position="145"/>
        <end position="219"/>
    </location>
</feature>
<name>A0A0D8Y6I7_DICVI</name>
<evidence type="ECO:0000256" key="3">
    <source>
        <dbReference type="ARBA" id="ARBA00022692"/>
    </source>
</evidence>
<dbReference type="InterPro" id="IPR003280">
    <property type="entry name" value="2pore_dom_K_chnl"/>
</dbReference>
<reference evidence="12" key="2">
    <citation type="journal article" date="2016" name="Sci. Rep.">
        <title>Dictyocaulus viviparus genome, variome and transcriptome elucidate lungworm biology and support future intervention.</title>
        <authorList>
            <person name="McNulty S.N."/>
            <person name="Strube C."/>
            <person name="Rosa B.A."/>
            <person name="Martin J.C."/>
            <person name="Tyagi R."/>
            <person name="Choi Y.J."/>
            <person name="Wang Q."/>
            <person name="Hallsworth Pepin K."/>
            <person name="Zhang X."/>
            <person name="Ozersky P."/>
            <person name="Wilson R.K."/>
            <person name="Sternberg P.W."/>
            <person name="Gasser R.B."/>
            <person name="Mitreva M."/>
        </authorList>
    </citation>
    <scope>NUCLEOTIDE SEQUENCE [LARGE SCALE GENOMIC DNA]</scope>
    <source>
        <strain evidence="12">HannoverDv2000</strain>
    </source>
</reference>
<evidence type="ECO:0000256" key="1">
    <source>
        <dbReference type="ARBA" id="ARBA00004141"/>
    </source>
</evidence>
<dbReference type="OrthoDB" id="297496at2759"/>
<dbReference type="Gene3D" id="1.10.287.70">
    <property type="match status" value="1"/>
</dbReference>
<evidence type="ECO:0000313" key="12">
    <source>
        <dbReference type="Proteomes" id="UP000053766"/>
    </source>
</evidence>
<sequence>MKPYDTWKQEFIADRCCQENDFLKELLVASSPHVLLNLVLITYLLLGTVVLRYTDEAIGKEKFPPALLFSFTTITTIGYGSIYPKTDIGKLCCMLYCVVGIPLVFLVLSNNGQFIVDAYMIIRKSFGSKKTMSKGLPLWLSFTLLFLHSLVGGLIFSTWMGQMRFFEGVYCSFISVSTIGYGDLVPVPDNWTHTVAIIAFLSTGVVILSTLFETFGCYLQYLHYIGRRFTGTKDIEIWFGGRVLTVQELIALVADQFEVSPRRLRAILRDLDNILEAAYEDMSGITVLGDKSQTVLPSGEVSPDTDVESTQLYRTSSNSSMQRINVRDTENALHALRVIHHKLNKSPFCRPQRERQDLEVSNID</sequence>
<dbReference type="GO" id="GO:0015271">
    <property type="term" value="F:outward rectifier potassium channel activity"/>
    <property type="evidence" value="ECO:0007669"/>
    <property type="project" value="TreeGrafter"/>
</dbReference>
<proteinExistence type="inferred from homology"/>
<dbReference type="InterPro" id="IPR013099">
    <property type="entry name" value="K_chnl_dom"/>
</dbReference>
<keyword evidence="5 8" id="KW-0406">Ion transport</keyword>
<dbReference type="PANTHER" id="PTHR11003">
    <property type="entry name" value="POTASSIUM CHANNEL, SUBFAMILY K"/>
    <property type="match status" value="1"/>
</dbReference>
<feature type="domain" description="Potassium channel" evidence="10">
    <location>
        <begin position="39"/>
        <end position="116"/>
    </location>
</feature>
<evidence type="ECO:0000256" key="7">
    <source>
        <dbReference type="ARBA" id="ARBA00023303"/>
    </source>
</evidence>
<keyword evidence="12" id="KW-1185">Reference proteome</keyword>
<evidence type="ECO:0000256" key="5">
    <source>
        <dbReference type="ARBA" id="ARBA00023065"/>
    </source>
</evidence>
<dbReference type="GO" id="GO:0005886">
    <property type="term" value="C:plasma membrane"/>
    <property type="evidence" value="ECO:0007669"/>
    <property type="project" value="TreeGrafter"/>
</dbReference>
<dbReference type="SUPFAM" id="SSF81324">
    <property type="entry name" value="Voltage-gated potassium channels"/>
    <property type="match status" value="2"/>
</dbReference>
<reference evidence="11 12" key="1">
    <citation type="submission" date="2013-11" db="EMBL/GenBank/DDBJ databases">
        <title>Draft genome of the bovine lungworm Dictyocaulus viviparus.</title>
        <authorList>
            <person name="Mitreva M."/>
        </authorList>
    </citation>
    <scope>NUCLEOTIDE SEQUENCE [LARGE SCALE GENOMIC DNA]</scope>
    <source>
        <strain evidence="11 12">HannoverDv2000</strain>
    </source>
</reference>
<dbReference type="Proteomes" id="UP000053766">
    <property type="component" value="Unassembled WGS sequence"/>
</dbReference>
<accession>A0A0D8Y6I7</accession>
<keyword evidence="6 9" id="KW-0472">Membrane</keyword>
<feature type="transmembrane region" description="Helical" evidence="9">
    <location>
        <begin position="34"/>
        <end position="51"/>
    </location>
</feature>
<evidence type="ECO:0000256" key="9">
    <source>
        <dbReference type="SAM" id="Phobius"/>
    </source>
</evidence>
<dbReference type="GO" id="GO:0022841">
    <property type="term" value="F:potassium ion leak channel activity"/>
    <property type="evidence" value="ECO:0007669"/>
    <property type="project" value="TreeGrafter"/>
</dbReference>
<evidence type="ECO:0000313" key="11">
    <source>
        <dbReference type="EMBL" id="KJH51797.1"/>
    </source>
</evidence>
<gene>
    <name evidence="11" type="ORF">DICVIV_01988</name>
</gene>
<feature type="transmembrane region" description="Helical" evidence="9">
    <location>
        <begin position="63"/>
        <end position="82"/>
    </location>
</feature>
<comment type="similarity">
    <text evidence="8">Belongs to the two pore domain potassium channel (TC 1.A.1.8) family.</text>
</comment>
<keyword evidence="7 8" id="KW-0407">Ion channel</keyword>
<keyword evidence="4 9" id="KW-1133">Transmembrane helix</keyword>
<organism evidence="11 12">
    <name type="scientific">Dictyocaulus viviparus</name>
    <name type="common">Bovine lungworm</name>
    <dbReference type="NCBI Taxonomy" id="29172"/>
    <lineage>
        <taxon>Eukaryota</taxon>
        <taxon>Metazoa</taxon>
        <taxon>Ecdysozoa</taxon>
        <taxon>Nematoda</taxon>
        <taxon>Chromadorea</taxon>
        <taxon>Rhabditida</taxon>
        <taxon>Rhabditina</taxon>
        <taxon>Rhabditomorpha</taxon>
        <taxon>Strongyloidea</taxon>
        <taxon>Metastrongylidae</taxon>
        <taxon>Dictyocaulus</taxon>
    </lineage>
</organism>
<evidence type="ECO:0000259" key="10">
    <source>
        <dbReference type="Pfam" id="PF07885"/>
    </source>
</evidence>
<evidence type="ECO:0000256" key="8">
    <source>
        <dbReference type="RuleBase" id="RU003857"/>
    </source>
</evidence>
<protein>
    <submittedName>
        <fullName evidence="11">Ion channel</fullName>
    </submittedName>
</protein>
<feature type="transmembrane region" description="Helical" evidence="9">
    <location>
        <begin position="136"/>
        <end position="160"/>
    </location>
</feature>
<dbReference type="EMBL" id="KN716176">
    <property type="protein sequence ID" value="KJH51797.1"/>
    <property type="molecule type" value="Genomic_DNA"/>
</dbReference>
<keyword evidence="2 8" id="KW-0813">Transport</keyword>